<feature type="domain" description="DH" evidence="11">
    <location>
        <begin position="585"/>
        <end position="773"/>
    </location>
</feature>
<feature type="compositionally biased region" description="Gly residues" evidence="9">
    <location>
        <begin position="1327"/>
        <end position="1340"/>
    </location>
</feature>
<dbReference type="InterPro" id="IPR046349">
    <property type="entry name" value="C1-like_sf"/>
</dbReference>
<feature type="compositionally biased region" description="Low complexity" evidence="9">
    <location>
        <begin position="1450"/>
        <end position="1464"/>
    </location>
</feature>
<feature type="region of interest" description="Disordered" evidence="9">
    <location>
        <begin position="551"/>
        <end position="571"/>
    </location>
</feature>
<dbReference type="SMR" id="A0A482X6U6"/>
<name>A0A482X6U6_LAOST</name>
<organism evidence="13 14">
    <name type="scientific">Laodelphax striatellus</name>
    <name type="common">Small brown planthopper</name>
    <name type="synonym">Delphax striatella</name>
    <dbReference type="NCBI Taxonomy" id="195883"/>
    <lineage>
        <taxon>Eukaryota</taxon>
        <taxon>Metazoa</taxon>
        <taxon>Ecdysozoa</taxon>
        <taxon>Arthropoda</taxon>
        <taxon>Hexapoda</taxon>
        <taxon>Insecta</taxon>
        <taxon>Pterygota</taxon>
        <taxon>Neoptera</taxon>
        <taxon>Paraneoptera</taxon>
        <taxon>Hemiptera</taxon>
        <taxon>Auchenorrhyncha</taxon>
        <taxon>Fulgoroidea</taxon>
        <taxon>Delphacidae</taxon>
        <taxon>Criomorphinae</taxon>
        <taxon>Laodelphax</taxon>
    </lineage>
</organism>
<feature type="domain" description="Phorbol-ester/DAG-type" evidence="12">
    <location>
        <begin position="395"/>
        <end position="443"/>
    </location>
</feature>
<keyword evidence="2" id="KW-0963">Cytoplasm</keyword>
<evidence type="ECO:0000313" key="14">
    <source>
        <dbReference type="Proteomes" id="UP000291343"/>
    </source>
</evidence>
<dbReference type="PROSITE" id="PS50081">
    <property type="entry name" value="ZF_DAG_PE_2"/>
    <property type="match status" value="1"/>
</dbReference>
<dbReference type="Proteomes" id="UP000291343">
    <property type="component" value="Unassembled WGS sequence"/>
</dbReference>
<gene>
    <name evidence="13" type="ORF">LSTR_LSTR000147</name>
</gene>
<dbReference type="STRING" id="195883.A0A482X6U6"/>
<dbReference type="EMBL" id="QKKF02016774">
    <property type="protein sequence ID" value="RZF41433.1"/>
    <property type="molecule type" value="Genomic_DNA"/>
</dbReference>
<evidence type="ECO:0000259" key="11">
    <source>
        <dbReference type="PROSITE" id="PS50010"/>
    </source>
</evidence>
<feature type="region of interest" description="Disordered" evidence="9">
    <location>
        <begin position="1254"/>
        <end position="1273"/>
    </location>
</feature>
<feature type="compositionally biased region" description="Low complexity" evidence="9">
    <location>
        <begin position="39"/>
        <end position="51"/>
    </location>
</feature>
<dbReference type="GO" id="GO:0005737">
    <property type="term" value="C:cytoplasm"/>
    <property type="evidence" value="ECO:0007669"/>
    <property type="project" value="UniProtKB-SubCell"/>
</dbReference>
<dbReference type="PROSITE" id="PS50003">
    <property type="entry name" value="PH_DOMAIN"/>
    <property type="match status" value="1"/>
</dbReference>
<evidence type="ECO:0000256" key="8">
    <source>
        <dbReference type="ARBA" id="ARBA00023054"/>
    </source>
</evidence>
<dbReference type="InParanoid" id="A0A482X6U6"/>
<dbReference type="CDD" id="cd20815">
    <property type="entry name" value="C1_p190RhoGEF-like"/>
    <property type="match status" value="1"/>
</dbReference>
<feature type="region of interest" description="Disordered" evidence="9">
    <location>
        <begin position="131"/>
        <end position="171"/>
    </location>
</feature>
<feature type="compositionally biased region" description="Gly residues" evidence="9">
    <location>
        <begin position="1440"/>
        <end position="1449"/>
    </location>
</feature>
<evidence type="ECO:0000256" key="2">
    <source>
        <dbReference type="ARBA" id="ARBA00022490"/>
    </source>
</evidence>
<dbReference type="FunCoup" id="A0A482X6U6">
    <property type="interactions" value="27"/>
</dbReference>
<keyword evidence="3" id="KW-0597">Phosphoprotein</keyword>
<dbReference type="PROSITE" id="PS50010">
    <property type="entry name" value="DH_2"/>
    <property type="match status" value="1"/>
</dbReference>
<comment type="caution">
    <text evidence="13">The sequence shown here is derived from an EMBL/GenBank/DDBJ whole genome shotgun (WGS) entry which is preliminary data.</text>
</comment>
<evidence type="ECO:0000256" key="6">
    <source>
        <dbReference type="ARBA" id="ARBA00022771"/>
    </source>
</evidence>
<evidence type="ECO:0000256" key="3">
    <source>
        <dbReference type="ARBA" id="ARBA00022553"/>
    </source>
</evidence>
<sequence>MNKQFDGGMRDVHLSSDECESEEDVITDYLVQRGSRMESAAAAAPSGHQQGAPPPPHGGPCPLVPIISVTPHSPAGKHYPVLEENLQQLHEIHETIQQMRDVTTVQALSNQLARLTQQCARLSASCPSLNDVENEQDPLSSVNSSPTHTLPPPNNITRKRSSGEWQIGVREDGEVMRRRSWAALEDLTNSKDSCRADRQRRNQSCISLSSLESENDDPFSESTANLLVTGDAVAGAGPGAANGKGGRRGSGRTRAARTTGTSSTHSLNEADLQNDFIKVVAKREAECRLLQARLPLQKSISTPSILAARDLAPGVPVIDGANATLSVGCQLRPSGTESETEEDMLATLLDPDKPDTHLSLQYHLFNAVYDDHQEKRRKRGSLFFRKKKDKSKKPSHQWVSVCYGSSHLCDWCSKPLTNKPALYCENCAVTVHQNSCKEHVAECSKSKGGKNTPKQAQNQSNSSKDKSSAKRNSSCSSQGQAGSPSRRTTLCYSPWRRVATKLGVNQIINEEKDDHYHHAQHHHQEGINSSDETASVTFEFLDESPVTAHDLDTDPFLGLQDEEPDSWSPTVSKDVTKKLKEKEIKRQEHIYEFILTEKHHCLTLRVMQKVFVEGLEKYFQLGPNVSRMFPRLSDLTDIHLRFLHRLRQRQRQAPVVETIGDVLLEQFSGQGAVRLKAAYGEFCSRHRDAVDIYKDYLHHDRRFGEFIKHCQANPLLKKKGIPECILFVTQRLTKYPLLIEPLIKTSKDNKLEQEKLSKALALVKEILVEVDAQVAEKEKEDRKLEIYNKIEAKSFTVHRGLKFKKSDILSNNRRLRFEGVAMLMQGRGKMHIVLVIVLSDVLFFLMENNHKYTFFTPDNKAGVVSLQKLLVREKAGQESRGIYLISSNPTDPEMFELKVHKPKDKQVWIQAVRDAVQNCPEDDEDVSPAFSSEERQRLLDAKQSQIRQIVESSLGVEGFLRQKDMEQALILEDKMALQLRLVAAAAGAAGVQVGEAPSYCHLVSEETDTTKTWKEVLSALQKVNQLASSLYASGTNLSRSVSSVGEHQSEAYVSPTLPKRAETFGGFDNANKDQGPLNKNLLKKQHQQQLQQLQKLQQQQLQQLQTLQQQQQQQQQQMQQHHQQHQQQQHHYHQTTQQQLQSSREPSFTSSPVGTPESALPCNKPKLSLDWNAPPDLPALLSLGHEQQLAAMQLSHHVYTLTCIISQQMTSIESLQAQLSACKSQLTGEDGMGRGGRPMYRHNHQLEELRNLQDKLTQEKESWQRERETEEKELEERREQLLRLQEQVRSEQTDVTQQREQLYRKLETLASQGILIGGPNLSAVTSPGGGGVMSPGGDAGGDSSDAGDPSSPSPTDHPKRKLDTAKWKHHLPTGKASTLPLNLISTTNQQKVAASVQIKQQLPLKLASKLGGGGGGAQPAGAGGIQQMLPLKLSQAEAGAGTGVGGGSRSAGSGYQRLSSSSFSPPDPPHTYTPPAPSHSRTGSSPAMMQNIEGGEGRGGNKAGRTHTYPKLPDRFKVRSPDSSGTSPSGGSSAAATPQAAEEEVIFF</sequence>
<comment type="subcellular location">
    <subcellularLocation>
        <location evidence="1">Cytoplasm</location>
    </subcellularLocation>
</comment>
<feature type="compositionally biased region" description="Low complexity" evidence="9">
    <location>
        <begin position="1521"/>
        <end position="1538"/>
    </location>
</feature>
<feature type="compositionally biased region" description="Polar residues" evidence="9">
    <location>
        <begin position="478"/>
        <end position="488"/>
    </location>
</feature>
<dbReference type="GO" id="GO:0008270">
    <property type="term" value="F:zinc ion binding"/>
    <property type="evidence" value="ECO:0007669"/>
    <property type="project" value="UniProtKB-KW"/>
</dbReference>
<evidence type="ECO:0000313" key="13">
    <source>
        <dbReference type="EMBL" id="RZF41433.1"/>
    </source>
</evidence>
<proteinExistence type="predicted"/>
<feature type="domain" description="PH" evidence="10">
    <location>
        <begin position="814"/>
        <end position="917"/>
    </location>
</feature>
<dbReference type="InterPro" id="IPR051632">
    <property type="entry name" value="Rho_GEF"/>
</dbReference>
<evidence type="ECO:0000259" key="12">
    <source>
        <dbReference type="PROSITE" id="PS50081"/>
    </source>
</evidence>
<feature type="compositionally biased region" description="Polar residues" evidence="9">
    <location>
        <begin position="1142"/>
        <end position="1153"/>
    </location>
</feature>
<keyword evidence="4" id="KW-0344">Guanine-nucleotide releasing factor</keyword>
<dbReference type="Gene3D" id="2.30.29.30">
    <property type="entry name" value="Pleckstrin-homology domain (PH domain)/Phosphotyrosine-binding domain (PTB)"/>
    <property type="match status" value="1"/>
</dbReference>
<dbReference type="Gene3D" id="1.20.900.10">
    <property type="entry name" value="Dbl homology (DH) domain"/>
    <property type="match status" value="1"/>
</dbReference>
<dbReference type="InterPro" id="IPR035899">
    <property type="entry name" value="DBL_dom_sf"/>
</dbReference>
<feature type="region of interest" description="Disordered" evidence="9">
    <location>
        <begin position="37"/>
        <end position="64"/>
    </location>
</feature>
<protein>
    <recommendedName>
        <fullName evidence="15">DH domain-containing protein</fullName>
    </recommendedName>
</protein>
<evidence type="ECO:0008006" key="15">
    <source>
        <dbReference type="Google" id="ProtNLM"/>
    </source>
</evidence>
<dbReference type="SMART" id="SM00109">
    <property type="entry name" value="C1"/>
    <property type="match status" value="1"/>
</dbReference>
<evidence type="ECO:0000256" key="7">
    <source>
        <dbReference type="ARBA" id="ARBA00022833"/>
    </source>
</evidence>
<dbReference type="OrthoDB" id="28045at2759"/>
<feature type="region of interest" description="Disordered" evidence="9">
    <location>
        <begin position="1"/>
        <end position="21"/>
    </location>
</feature>
<dbReference type="SUPFAM" id="SSF48065">
    <property type="entry name" value="DBL homology domain (DH-domain)"/>
    <property type="match status" value="1"/>
</dbReference>
<dbReference type="InterPro" id="IPR001849">
    <property type="entry name" value="PH_domain"/>
</dbReference>
<dbReference type="InterPro" id="IPR002219">
    <property type="entry name" value="PKC_DAG/PE"/>
</dbReference>
<feature type="compositionally biased region" description="Pro residues" evidence="9">
    <location>
        <begin position="1465"/>
        <end position="1477"/>
    </location>
</feature>
<dbReference type="Gene3D" id="3.30.60.20">
    <property type="match status" value="1"/>
</dbReference>
<dbReference type="CDD" id="cd15789">
    <property type="entry name" value="PH_ARHGEF2_18_like"/>
    <property type="match status" value="1"/>
</dbReference>
<dbReference type="InterPro" id="IPR000219">
    <property type="entry name" value="DH_dom"/>
</dbReference>
<feature type="region of interest" description="Disordered" evidence="9">
    <location>
        <begin position="1438"/>
        <end position="1548"/>
    </location>
</feature>
<evidence type="ECO:0000256" key="1">
    <source>
        <dbReference type="ARBA" id="ARBA00004496"/>
    </source>
</evidence>
<keyword evidence="7" id="KW-0862">Zinc</keyword>
<dbReference type="GO" id="GO:0035023">
    <property type="term" value="P:regulation of Rho protein signal transduction"/>
    <property type="evidence" value="ECO:0007669"/>
    <property type="project" value="TreeGrafter"/>
</dbReference>
<evidence type="ECO:0000256" key="9">
    <source>
        <dbReference type="SAM" id="MobiDB-lite"/>
    </source>
</evidence>
<evidence type="ECO:0000256" key="5">
    <source>
        <dbReference type="ARBA" id="ARBA00022723"/>
    </source>
</evidence>
<feature type="compositionally biased region" description="Basic residues" evidence="9">
    <location>
        <begin position="245"/>
        <end position="255"/>
    </location>
</feature>
<dbReference type="SUPFAM" id="SSF57889">
    <property type="entry name" value="Cysteine-rich domain"/>
    <property type="match status" value="1"/>
</dbReference>
<feature type="region of interest" description="Disordered" evidence="9">
    <location>
        <begin position="443"/>
        <end position="488"/>
    </location>
</feature>
<feature type="compositionally biased region" description="Low complexity" evidence="9">
    <location>
        <begin position="1341"/>
        <end position="1354"/>
    </location>
</feature>
<keyword evidence="5" id="KW-0479">Metal-binding</keyword>
<dbReference type="Pfam" id="PF00621">
    <property type="entry name" value="RhoGEF"/>
    <property type="match status" value="1"/>
</dbReference>
<feature type="compositionally biased region" description="Basic residues" evidence="9">
    <location>
        <begin position="1122"/>
        <end position="1133"/>
    </location>
</feature>
<feature type="compositionally biased region" description="Polar residues" evidence="9">
    <location>
        <begin position="137"/>
        <end position="148"/>
    </location>
</feature>
<dbReference type="InterPro" id="IPR041020">
    <property type="entry name" value="PH_16"/>
</dbReference>
<dbReference type="PANTHER" id="PTHR13944">
    <property type="entry name" value="AGAP007712-PA"/>
    <property type="match status" value="1"/>
</dbReference>
<dbReference type="FunFam" id="1.20.900.10:FF:000004">
    <property type="entry name" value="Rho guanine nucleotide exchange factor 2"/>
    <property type="match status" value="1"/>
</dbReference>
<reference evidence="13 14" key="1">
    <citation type="journal article" date="2017" name="Gigascience">
        <title>Genome sequence of the small brown planthopper, Laodelphax striatellus.</title>
        <authorList>
            <person name="Zhu J."/>
            <person name="Jiang F."/>
            <person name="Wang X."/>
            <person name="Yang P."/>
            <person name="Bao Y."/>
            <person name="Zhao W."/>
            <person name="Wang W."/>
            <person name="Lu H."/>
            <person name="Wang Q."/>
            <person name="Cui N."/>
            <person name="Li J."/>
            <person name="Chen X."/>
            <person name="Luo L."/>
            <person name="Yu J."/>
            <person name="Kang L."/>
            <person name="Cui F."/>
        </authorList>
    </citation>
    <scope>NUCLEOTIDE SEQUENCE [LARGE SCALE GENOMIC DNA]</scope>
    <source>
        <strain evidence="13">Lst14</strain>
    </source>
</reference>
<dbReference type="InterPro" id="IPR011993">
    <property type="entry name" value="PH-like_dom_sf"/>
</dbReference>
<dbReference type="PANTHER" id="PTHR13944:SF21">
    <property type="entry name" value="CYSTS, ISOFORM C"/>
    <property type="match status" value="1"/>
</dbReference>
<dbReference type="SUPFAM" id="SSF50729">
    <property type="entry name" value="PH domain-like"/>
    <property type="match status" value="1"/>
</dbReference>
<feature type="region of interest" description="Disordered" evidence="9">
    <location>
        <begin position="1317"/>
        <end position="1363"/>
    </location>
</feature>
<feature type="region of interest" description="Disordered" evidence="9">
    <location>
        <begin position="234"/>
        <end position="267"/>
    </location>
</feature>
<feature type="region of interest" description="Disordered" evidence="9">
    <location>
        <begin position="1118"/>
        <end position="1167"/>
    </location>
</feature>
<dbReference type="SMART" id="SM00325">
    <property type="entry name" value="RhoGEF"/>
    <property type="match status" value="1"/>
</dbReference>
<evidence type="ECO:0000259" key="10">
    <source>
        <dbReference type="PROSITE" id="PS50003"/>
    </source>
</evidence>
<evidence type="ECO:0000256" key="4">
    <source>
        <dbReference type="ARBA" id="ARBA00022658"/>
    </source>
</evidence>
<feature type="compositionally biased region" description="Pro residues" evidence="9">
    <location>
        <begin position="52"/>
        <end position="63"/>
    </location>
</feature>
<keyword evidence="8" id="KW-0175">Coiled coil</keyword>
<dbReference type="Pfam" id="PF17838">
    <property type="entry name" value="PH_16"/>
    <property type="match status" value="1"/>
</dbReference>
<keyword evidence="6" id="KW-0863">Zinc-finger</keyword>
<dbReference type="CDD" id="cd00160">
    <property type="entry name" value="RhoGEF"/>
    <property type="match status" value="1"/>
</dbReference>
<accession>A0A482X6U6</accession>
<dbReference type="GO" id="GO:0005085">
    <property type="term" value="F:guanyl-nucleotide exchange factor activity"/>
    <property type="evidence" value="ECO:0007669"/>
    <property type="project" value="UniProtKB-KW"/>
</dbReference>
<keyword evidence="14" id="KW-1185">Reference proteome</keyword>